<keyword evidence="7" id="KW-1185">Reference proteome</keyword>
<evidence type="ECO:0000313" key="6">
    <source>
        <dbReference type="EMBL" id="KAB7498789.1"/>
    </source>
</evidence>
<dbReference type="InterPro" id="IPR036451">
    <property type="entry name" value="CblAdoTrfase-like_sf"/>
</dbReference>
<accession>A0A5N5SYK4</accession>
<evidence type="ECO:0000313" key="7">
    <source>
        <dbReference type="Proteomes" id="UP000326759"/>
    </source>
</evidence>
<dbReference type="Pfam" id="PF01923">
    <property type="entry name" value="Cob_adeno_trans"/>
    <property type="match status" value="2"/>
</dbReference>
<name>A0A5N5SYK4_9CRUS</name>
<dbReference type="EMBL" id="SEYY01018987">
    <property type="protein sequence ID" value="KAB7498789.1"/>
    <property type="molecule type" value="Genomic_DNA"/>
</dbReference>
<dbReference type="OrthoDB" id="549173at2759"/>
<sequence>MIYSKTISTYVLKSISLTSSPRIYLRSLYSIGKNYSSQNVISFQNNDKYLNCTLNERHFSSKVKIYTKTGDKGTSALYTGERRTKADHIFECLGNVDELSSFIGVAKENAVEHKHNYVEQLERIQCILQDIGTLIASPVHTDEIILICNYNCSFFIFLLGGGRVSASLHVCRTICRRAERSVVRIATQNEIDQNVIIYLNRLSDYLFTVSRQATIIDGKKETIYIRPKPSKKSEKDDILVEKSIKPSPCTMNIRIFIRLAMKYSDSLILLYLYEVSQVRSMYTVY</sequence>
<dbReference type="PANTHER" id="PTHR12213:SF0">
    <property type="entry name" value="CORRINOID ADENOSYLTRANSFERASE MMAB"/>
    <property type="match status" value="1"/>
</dbReference>
<dbReference type="GO" id="GO:0008817">
    <property type="term" value="F:corrinoid adenosyltransferase activity"/>
    <property type="evidence" value="ECO:0007669"/>
    <property type="project" value="TreeGrafter"/>
</dbReference>
<evidence type="ECO:0000256" key="4">
    <source>
        <dbReference type="RuleBase" id="RU366026"/>
    </source>
</evidence>
<keyword evidence="1 4" id="KW-0808">Transferase</keyword>
<reference evidence="6 7" key="1">
    <citation type="journal article" date="2019" name="PLoS Biol.">
        <title>Sex chromosomes control vertical transmission of feminizing Wolbachia symbionts in an isopod.</title>
        <authorList>
            <person name="Becking T."/>
            <person name="Chebbi M.A."/>
            <person name="Giraud I."/>
            <person name="Moumen B."/>
            <person name="Laverre T."/>
            <person name="Caubet Y."/>
            <person name="Peccoud J."/>
            <person name="Gilbert C."/>
            <person name="Cordaux R."/>
        </authorList>
    </citation>
    <scope>NUCLEOTIDE SEQUENCE [LARGE SCALE GENOMIC DNA]</scope>
    <source>
        <strain evidence="6">ANa2</strain>
        <tissue evidence="6">Whole body excluding digestive tract and cuticle</tissue>
    </source>
</reference>
<keyword evidence="3 4" id="KW-0067">ATP-binding</keyword>
<feature type="domain" description="Cobalamin adenosyltransferase-like" evidence="5">
    <location>
        <begin position="65"/>
        <end position="140"/>
    </location>
</feature>
<comment type="similarity">
    <text evidence="4">Belongs to the Cob(I)alamin adenosyltransferase family.</text>
</comment>
<dbReference type="PANTHER" id="PTHR12213">
    <property type="entry name" value="CORRINOID ADENOSYLTRANSFERASE"/>
    <property type="match status" value="1"/>
</dbReference>
<evidence type="ECO:0000256" key="2">
    <source>
        <dbReference type="ARBA" id="ARBA00022741"/>
    </source>
</evidence>
<gene>
    <name evidence="6" type="primary">MMAB_0</name>
    <name evidence="6" type="ORF">Anas_08303</name>
</gene>
<dbReference type="GO" id="GO:0005524">
    <property type="term" value="F:ATP binding"/>
    <property type="evidence" value="ECO:0007669"/>
    <property type="project" value="UniProtKB-UniRule"/>
</dbReference>
<dbReference type="Gene3D" id="1.20.1200.10">
    <property type="entry name" value="Cobalamin adenosyltransferase-like"/>
    <property type="match status" value="2"/>
</dbReference>
<dbReference type="InterPro" id="IPR029499">
    <property type="entry name" value="PduO-typ"/>
</dbReference>
<comment type="caution">
    <text evidence="6">The sequence shown here is derived from an EMBL/GenBank/DDBJ whole genome shotgun (WGS) entry which is preliminary data.</text>
</comment>
<dbReference type="SUPFAM" id="SSF89028">
    <property type="entry name" value="Cobalamin adenosyltransferase-like"/>
    <property type="match status" value="1"/>
</dbReference>
<evidence type="ECO:0000259" key="5">
    <source>
        <dbReference type="Pfam" id="PF01923"/>
    </source>
</evidence>
<protein>
    <submittedName>
        <fullName evidence="6">Cob(I)yrinic acid a,c-diamide adenosyltransferase, mitochondrial</fullName>
    </submittedName>
</protein>
<dbReference type="NCBIfam" id="TIGR00636">
    <property type="entry name" value="PduO_Nterm"/>
    <property type="match status" value="1"/>
</dbReference>
<dbReference type="Proteomes" id="UP000326759">
    <property type="component" value="Unassembled WGS sequence"/>
</dbReference>
<feature type="domain" description="Cobalamin adenosyltransferase-like" evidence="5">
    <location>
        <begin position="157"/>
        <end position="212"/>
    </location>
</feature>
<proteinExistence type="inferred from homology"/>
<dbReference type="AlphaFoldDB" id="A0A5N5SYK4"/>
<dbReference type="InterPro" id="IPR016030">
    <property type="entry name" value="CblAdoTrfase-like"/>
</dbReference>
<evidence type="ECO:0000256" key="3">
    <source>
        <dbReference type="ARBA" id="ARBA00022840"/>
    </source>
</evidence>
<organism evidence="6 7">
    <name type="scientific">Armadillidium nasatum</name>
    <dbReference type="NCBI Taxonomy" id="96803"/>
    <lineage>
        <taxon>Eukaryota</taxon>
        <taxon>Metazoa</taxon>
        <taxon>Ecdysozoa</taxon>
        <taxon>Arthropoda</taxon>
        <taxon>Crustacea</taxon>
        <taxon>Multicrustacea</taxon>
        <taxon>Malacostraca</taxon>
        <taxon>Eumalacostraca</taxon>
        <taxon>Peracarida</taxon>
        <taxon>Isopoda</taxon>
        <taxon>Oniscidea</taxon>
        <taxon>Crinocheta</taxon>
        <taxon>Armadillidiidae</taxon>
        <taxon>Armadillidium</taxon>
    </lineage>
</organism>
<evidence type="ECO:0000256" key="1">
    <source>
        <dbReference type="ARBA" id="ARBA00022679"/>
    </source>
</evidence>
<keyword evidence="2 4" id="KW-0547">Nucleotide-binding</keyword>